<evidence type="ECO:0000256" key="3">
    <source>
        <dbReference type="ARBA" id="ARBA00022827"/>
    </source>
</evidence>
<evidence type="ECO:0000259" key="5">
    <source>
        <dbReference type="Pfam" id="PF00890"/>
    </source>
</evidence>
<evidence type="ECO:0000256" key="2">
    <source>
        <dbReference type="ARBA" id="ARBA00022630"/>
    </source>
</evidence>
<dbReference type="InterPro" id="IPR003953">
    <property type="entry name" value="FAD-dep_OxRdtase_2_FAD-bd"/>
</dbReference>
<evidence type="ECO:0000313" key="6">
    <source>
        <dbReference type="EMBL" id="MBG9386405.1"/>
    </source>
</evidence>
<feature type="domain" description="FAD-dependent oxidoreductase 2 FAD-binding" evidence="5">
    <location>
        <begin position="5"/>
        <end position="473"/>
    </location>
</feature>
<dbReference type="InterPro" id="IPR050315">
    <property type="entry name" value="FAD-oxidoreductase_2"/>
</dbReference>
<dbReference type="GO" id="GO:0016491">
    <property type="term" value="F:oxidoreductase activity"/>
    <property type="evidence" value="ECO:0007669"/>
    <property type="project" value="UniProtKB-KW"/>
</dbReference>
<accession>A0A931MFD3</accession>
<gene>
    <name evidence="6" type="primary">tcuA</name>
    <name evidence="6" type="ORF">I5803_00075</name>
</gene>
<dbReference type="Pfam" id="PF00890">
    <property type="entry name" value="FAD_binding_2"/>
    <property type="match status" value="1"/>
</dbReference>
<evidence type="ECO:0000256" key="1">
    <source>
        <dbReference type="ARBA" id="ARBA00001974"/>
    </source>
</evidence>
<dbReference type="Gene3D" id="3.50.50.60">
    <property type="entry name" value="FAD/NAD(P)-binding domain"/>
    <property type="match status" value="1"/>
</dbReference>
<dbReference type="EMBL" id="JADWYS010000001">
    <property type="protein sequence ID" value="MBG9386405.1"/>
    <property type="molecule type" value="Genomic_DNA"/>
</dbReference>
<dbReference type="InterPro" id="IPR027477">
    <property type="entry name" value="Succ_DH/fumarate_Rdtase_cat_sf"/>
</dbReference>
<reference evidence="6" key="1">
    <citation type="submission" date="2020-11" db="EMBL/GenBank/DDBJ databases">
        <title>Bacterial whole genome sequence for Caenimonas sp. DR4.4.</title>
        <authorList>
            <person name="Le V."/>
            <person name="Ko S.-R."/>
            <person name="Ahn C.-Y."/>
            <person name="Oh H.-M."/>
        </authorList>
    </citation>
    <scope>NUCLEOTIDE SEQUENCE</scope>
    <source>
        <strain evidence="6">DR4.4</strain>
    </source>
</reference>
<keyword evidence="2" id="KW-0285">Flavoprotein</keyword>
<dbReference type="NCBIfam" id="NF006130">
    <property type="entry name" value="PRK08274.1"/>
    <property type="match status" value="1"/>
</dbReference>
<dbReference type="PANTHER" id="PTHR43400:SF7">
    <property type="entry name" value="FAD-DEPENDENT OXIDOREDUCTASE 2 FAD BINDING DOMAIN-CONTAINING PROTEIN"/>
    <property type="match status" value="1"/>
</dbReference>
<keyword evidence="7" id="KW-1185">Reference proteome</keyword>
<sequence length="496" mass="54391">MKEYDVIVVGKGNAALCAALSARDEGARVVVLEAAPQYEAGGNSRFAGGAMRIAYNDVNDLRRLIDISDEEAENTDWDTNTVDEFFDDMFRVTAFRCDPDLTETLIKQSLECMVWLKSKGVRFTPFYGSTSQVVNGRRKFFGRNPVAVSGGGEGLVQVLDEAALKADIEVIYETRATSLLYDGARVSGVRTLQNGEVVEFRAKSVILACGGFEANPEMRTKYLGKGWELAKVRGTRFNMGEGLKMALDIGACPHGNWSGRHTTPWDRNAPEFGDVTLMNSWYRHSYPLSVMVNADGKRFVDEGADFYNYTYAVYGEEILNQPGQFAWQVFDAKSKKYARSEYQDKRATKVSADTLEELATKLEGVNPEQFLKTMREYNAAVVQGVPYNPAVKDGCRTEGLALPKSNWALPVDTAPFEAYNTTCGITFTFGGLRVDPQSSQVLDLTMKPIPGLYTAGEMLGGLYYFNYGSGTGLVSGSVFGRLAGTSAAKAAGAARH</sequence>
<dbReference type="Proteomes" id="UP000651050">
    <property type="component" value="Unassembled WGS sequence"/>
</dbReference>
<dbReference type="SUPFAM" id="SSF51905">
    <property type="entry name" value="FAD/NAD(P)-binding domain"/>
    <property type="match status" value="1"/>
</dbReference>
<keyword evidence="4" id="KW-0560">Oxidoreductase</keyword>
<organism evidence="6 7">
    <name type="scientific">Caenimonas aquaedulcis</name>
    <dbReference type="NCBI Taxonomy" id="2793270"/>
    <lineage>
        <taxon>Bacteria</taxon>
        <taxon>Pseudomonadati</taxon>
        <taxon>Pseudomonadota</taxon>
        <taxon>Betaproteobacteria</taxon>
        <taxon>Burkholderiales</taxon>
        <taxon>Comamonadaceae</taxon>
        <taxon>Caenimonas</taxon>
    </lineage>
</organism>
<dbReference type="AlphaFoldDB" id="A0A931MFD3"/>
<dbReference type="SUPFAM" id="SSF56425">
    <property type="entry name" value="Succinate dehydrogenase/fumarate reductase flavoprotein, catalytic domain"/>
    <property type="match status" value="1"/>
</dbReference>
<protein>
    <submittedName>
        <fullName evidence="6">FAD-dependent tricarballylate dehydrogenase TcuA</fullName>
    </submittedName>
</protein>
<evidence type="ECO:0000256" key="4">
    <source>
        <dbReference type="ARBA" id="ARBA00023002"/>
    </source>
</evidence>
<dbReference type="Gene3D" id="3.90.700.10">
    <property type="entry name" value="Succinate dehydrogenase/fumarate reductase flavoprotein, catalytic domain"/>
    <property type="match status" value="1"/>
</dbReference>
<comment type="cofactor">
    <cofactor evidence="1">
        <name>FAD</name>
        <dbReference type="ChEBI" id="CHEBI:57692"/>
    </cofactor>
</comment>
<keyword evidence="3" id="KW-0274">FAD</keyword>
<comment type="caution">
    <text evidence="6">The sequence shown here is derived from an EMBL/GenBank/DDBJ whole genome shotgun (WGS) entry which is preliminary data.</text>
</comment>
<evidence type="ECO:0000313" key="7">
    <source>
        <dbReference type="Proteomes" id="UP000651050"/>
    </source>
</evidence>
<dbReference type="PANTHER" id="PTHR43400">
    <property type="entry name" value="FUMARATE REDUCTASE"/>
    <property type="match status" value="1"/>
</dbReference>
<dbReference type="RefSeq" id="WP_196984395.1">
    <property type="nucleotide sequence ID" value="NZ_JADWYS010000001.1"/>
</dbReference>
<proteinExistence type="predicted"/>
<dbReference type="InterPro" id="IPR036188">
    <property type="entry name" value="FAD/NAD-bd_sf"/>
</dbReference>
<name>A0A931MFD3_9BURK</name>